<dbReference type="NCBIfam" id="TIGR00340">
    <property type="entry name" value="zpr1_rel"/>
    <property type="match status" value="1"/>
</dbReference>
<dbReference type="Pfam" id="PF03367">
    <property type="entry name" value="Zn_ribbon_ZPR1"/>
    <property type="match status" value="1"/>
</dbReference>
<keyword evidence="2" id="KW-0479">Metal-binding</keyword>
<dbReference type="Gene3D" id="2.20.25.420">
    <property type="entry name" value="ZPR1, zinc finger domain"/>
    <property type="match status" value="1"/>
</dbReference>
<name>A0A401H860_AERPX</name>
<proteinExistence type="inferred from homology"/>
<dbReference type="GO" id="GO:0008270">
    <property type="term" value="F:zinc ion binding"/>
    <property type="evidence" value="ECO:0007669"/>
    <property type="project" value="UniProtKB-KW"/>
</dbReference>
<dbReference type="InterPro" id="IPR004470">
    <property type="entry name" value="ZPR1-like_arc"/>
</dbReference>
<dbReference type="InterPro" id="IPR042451">
    <property type="entry name" value="ZPR1_A/B_dom"/>
</dbReference>
<feature type="domain" description="Zinc finger ZPR1-type" evidence="5">
    <location>
        <begin position="31"/>
        <end position="188"/>
    </location>
</feature>
<dbReference type="InterPro" id="IPR040141">
    <property type="entry name" value="ZPR1"/>
</dbReference>
<dbReference type="InterPro" id="IPR042452">
    <property type="entry name" value="ZPR1_Znf1/2"/>
</dbReference>
<reference evidence="6 7" key="1">
    <citation type="submission" date="2017-02" db="EMBL/GenBank/DDBJ databases">
        <title>isolation and characterization of a novel temperate virus Aeropyrum globular virus 1 infecting hyperthermophilic archaeon Aeropyrum.</title>
        <authorList>
            <person name="Yumiya M."/>
            <person name="Yoshida T."/>
            <person name="Sako Y."/>
        </authorList>
    </citation>
    <scope>NUCLEOTIDE SEQUENCE [LARGE SCALE GENOMIC DNA]</scope>
    <source>
        <strain evidence="6 7">YK1-12-2013</strain>
    </source>
</reference>
<evidence type="ECO:0000256" key="4">
    <source>
        <dbReference type="ARBA" id="ARBA00022833"/>
    </source>
</evidence>
<dbReference type="InterPro" id="IPR056180">
    <property type="entry name" value="ZPR1_jr_dom"/>
</dbReference>
<dbReference type="Proteomes" id="UP000291213">
    <property type="component" value="Unassembled WGS sequence"/>
</dbReference>
<evidence type="ECO:0000256" key="1">
    <source>
        <dbReference type="ARBA" id="ARBA00008354"/>
    </source>
</evidence>
<keyword evidence="4" id="KW-0862">Zinc</keyword>
<evidence type="ECO:0000313" key="6">
    <source>
        <dbReference type="EMBL" id="GBF08499.1"/>
    </source>
</evidence>
<dbReference type="RefSeq" id="WP_131159569.1">
    <property type="nucleotide sequence ID" value="NZ_BDMD01000007.1"/>
</dbReference>
<evidence type="ECO:0000256" key="2">
    <source>
        <dbReference type="ARBA" id="ARBA00022723"/>
    </source>
</evidence>
<dbReference type="OrthoDB" id="14924at2157"/>
<comment type="caution">
    <text evidence="6">The sequence shown here is derived from an EMBL/GenBank/DDBJ whole genome shotgun (WGS) entry which is preliminary data.</text>
</comment>
<organism evidence="6 7">
    <name type="scientific">Aeropyrum pernix</name>
    <dbReference type="NCBI Taxonomy" id="56636"/>
    <lineage>
        <taxon>Archaea</taxon>
        <taxon>Thermoproteota</taxon>
        <taxon>Thermoprotei</taxon>
        <taxon>Desulfurococcales</taxon>
        <taxon>Desulfurococcaceae</taxon>
        <taxon>Aeropyrum</taxon>
    </lineage>
</organism>
<keyword evidence="3 6" id="KW-0863">Zinc-finger</keyword>
<dbReference type="SMART" id="SM00709">
    <property type="entry name" value="Zpr1"/>
    <property type="match status" value="1"/>
</dbReference>
<dbReference type="NCBIfam" id="TIGR00310">
    <property type="entry name" value="ZPR1_znf"/>
    <property type="match status" value="1"/>
</dbReference>
<comment type="similarity">
    <text evidence="1">Belongs to the ZPR1 family.</text>
</comment>
<accession>A0A401H860</accession>
<sequence>MGGEASGGDILDRLLAESRKAPLRIAEVDNAVCPACGARAMKLSEYLYSVPYFNNIVISVGECRNCGYRYRDVRLAEATEPKKIVVAVRGEKQLRYLLAKSPLSAVYIPEMDLEMVPGVASVGFITAVEGILHRFHEVAQVACKEGVVEAEDLEKCRSVIRWLEEAIEGRRAFTLIICDFDGLSRVIGEHPYVVEEAIDERCQALKPGFME</sequence>
<protein>
    <submittedName>
        <fullName evidence="6">Zinc-finger protein ZPR1 homolog</fullName>
    </submittedName>
</protein>
<dbReference type="InterPro" id="IPR004457">
    <property type="entry name" value="Znf_ZPR1"/>
</dbReference>
<evidence type="ECO:0000256" key="3">
    <source>
        <dbReference type="ARBA" id="ARBA00022771"/>
    </source>
</evidence>
<dbReference type="EMBL" id="BDMD01000007">
    <property type="protein sequence ID" value="GBF08499.1"/>
    <property type="molecule type" value="Genomic_DNA"/>
</dbReference>
<dbReference type="Gene3D" id="2.60.120.1040">
    <property type="entry name" value="ZPR1, A/B domain"/>
    <property type="match status" value="1"/>
</dbReference>
<dbReference type="Pfam" id="PF22794">
    <property type="entry name" value="jr-ZPR1"/>
    <property type="match status" value="1"/>
</dbReference>
<dbReference type="AlphaFoldDB" id="A0A401H860"/>
<dbReference type="PANTHER" id="PTHR10876">
    <property type="entry name" value="ZINC FINGER PROTEIN ZPR1"/>
    <property type="match status" value="1"/>
</dbReference>
<evidence type="ECO:0000313" key="7">
    <source>
        <dbReference type="Proteomes" id="UP000291213"/>
    </source>
</evidence>
<evidence type="ECO:0000259" key="5">
    <source>
        <dbReference type="SMART" id="SM00709"/>
    </source>
</evidence>
<dbReference type="PANTHER" id="PTHR10876:SF0">
    <property type="entry name" value="ZINC FINGER PROTEIN ZPR1"/>
    <property type="match status" value="1"/>
</dbReference>
<gene>
    <name evidence="6" type="ORF">apy_02240</name>
</gene>